<protein>
    <recommendedName>
        <fullName evidence="8">Guanylate cyclase domain-containing protein</fullName>
    </recommendedName>
</protein>
<dbReference type="PANTHER" id="PTHR11920">
    <property type="entry name" value="GUANYLYL CYCLASE"/>
    <property type="match status" value="1"/>
</dbReference>
<accession>A0A1W0WQ75</accession>
<evidence type="ECO:0000313" key="9">
    <source>
        <dbReference type="EMBL" id="OQV17361.1"/>
    </source>
</evidence>
<proteinExistence type="predicted"/>
<keyword evidence="5" id="KW-0472">Membrane</keyword>
<keyword evidence="6" id="KW-0325">Glycoprotein</keyword>
<keyword evidence="7" id="KW-0456">Lyase</keyword>
<keyword evidence="2" id="KW-0812">Transmembrane</keyword>
<comment type="subcellular location">
    <subcellularLocation>
        <location evidence="1">Membrane</location>
    </subcellularLocation>
</comment>
<evidence type="ECO:0000256" key="3">
    <source>
        <dbReference type="ARBA" id="ARBA00022741"/>
    </source>
</evidence>
<evidence type="ECO:0000256" key="5">
    <source>
        <dbReference type="ARBA" id="ARBA00023136"/>
    </source>
</evidence>
<comment type="caution">
    <text evidence="9">The sequence shown here is derived from an EMBL/GenBank/DDBJ whole genome shotgun (WGS) entry which is preliminary data.</text>
</comment>
<evidence type="ECO:0000256" key="7">
    <source>
        <dbReference type="ARBA" id="ARBA00023239"/>
    </source>
</evidence>
<dbReference type="GO" id="GO:0004383">
    <property type="term" value="F:guanylate cyclase activity"/>
    <property type="evidence" value="ECO:0007669"/>
    <property type="project" value="TreeGrafter"/>
</dbReference>
<dbReference type="AlphaFoldDB" id="A0A1W0WQ75"/>
<name>A0A1W0WQ75_HYPEX</name>
<dbReference type="Gene3D" id="3.30.70.1230">
    <property type="entry name" value="Nucleotide cyclase"/>
    <property type="match status" value="1"/>
</dbReference>
<dbReference type="GO" id="GO:0000166">
    <property type="term" value="F:nucleotide binding"/>
    <property type="evidence" value="ECO:0007669"/>
    <property type="project" value="UniProtKB-KW"/>
</dbReference>
<dbReference type="GO" id="GO:0007168">
    <property type="term" value="P:receptor guanylyl cyclase signaling pathway"/>
    <property type="evidence" value="ECO:0007669"/>
    <property type="project" value="TreeGrafter"/>
</dbReference>
<keyword evidence="3" id="KW-0547">Nucleotide-binding</keyword>
<dbReference type="Pfam" id="PF00211">
    <property type="entry name" value="Guanylate_cyc"/>
    <property type="match status" value="1"/>
</dbReference>
<dbReference type="GO" id="GO:0005886">
    <property type="term" value="C:plasma membrane"/>
    <property type="evidence" value="ECO:0007669"/>
    <property type="project" value="TreeGrafter"/>
</dbReference>
<dbReference type="PROSITE" id="PS50125">
    <property type="entry name" value="GUANYLATE_CYCLASE_2"/>
    <property type="match status" value="1"/>
</dbReference>
<dbReference type="GO" id="GO:0035556">
    <property type="term" value="P:intracellular signal transduction"/>
    <property type="evidence" value="ECO:0007669"/>
    <property type="project" value="InterPro"/>
</dbReference>
<keyword evidence="10" id="KW-1185">Reference proteome</keyword>
<dbReference type="Proteomes" id="UP000192578">
    <property type="component" value="Unassembled WGS sequence"/>
</dbReference>
<gene>
    <name evidence="9" type="ORF">BV898_08610</name>
</gene>
<dbReference type="EMBL" id="MTYJ01000062">
    <property type="protein sequence ID" value="OQV17361.1"/>
    <property type="molecule type" value="Genomic_DNA"/>
</dbReference>
<evidence type="ECO:0000259" key="8">
    <source>
        <dbReference type="PROSITE" id="PS50125"/>
    </source>
</evidence>
<evidence type="ECO:0000256" key="4">
    <source>
        <dbReference type="ARBA" id="ARBA00022989"/>
    </source>
</evidence>
<reference evidence="10" key="1">
    <citation type="submission" date="2017-01" db="EMBL/GenBank/DDBJ databases">
        <title>Comparative genomics of anhydrobiosis in the tardigrade Hypsibius dujardini.</title>
        <authorList>
            <person name="Yoshida Y."/>
            <person name="Koutsovoulos G."/>
            <person name="Laetsch D."/>
            <person name="Stevens L."/>
            <person name="Kumar S."/>
            <person name="Horikawa D."/>
            <person name="Ishino K."/>
            <person name="Komine S."/>
            <person name="Tomita M."/>
            <person name="Blaxter M."/>
            <person name="Arakawa K."/>
        </authorList>
    </citation>
    <scope>NUCLEOTIDE SEQUENCE [LARGE SCALE GENOMIC DNA]</scope>
    <source>
        <strain evidence="10">Z151</strain>
    </source>
</reference>
<organism evidence="9 10">
    <name type="scientific">Hypsibius exemplaris</name>
    <name type="common">Freshwater tardigrade</name>
    <dbReference type="NCBI Taxonomy" id="2072580"/>
    <lineage>
        <taxon>Eukaryota</taxon>
        <taxon>Metazoa</taxon>
        <taxon>Ecdysozoa</taxon>
        <taxon>Tardigrada</taxon>
        <taxon>Eutardigrada</taxon>
        <taxon>Parachela</taxon>
        <taxon>Hypsibioidea</taxon>
        <taxon>Hypsibiidae</taxon>
        <taxon>Hypsibius</taxon>
    </lineage>
</organism>
<dbReference type="InterPro" id="IPR029787">
    <property type="entry name" value="Nucleotide_cyclase"/>
</dbReference>
<evidence type="ECO:0000256" key="1">
    <source>
        <dbReference type="ARBA" id="ARBA00004370"/>
    </source>
</evidence>
<evidence type="ECO:0000256" key="2">
    <source>
        <dbReference type="ARBA" id="ARBA00022692"/>
    </source>
</evidence>
<dbReference type="GO" id="GO:0004016">
    <property type="term" value="F:adenylate cyclase activity"/>
    <property type="evidence" value="ECO:0007669"/>
    <property type="project" value="TreeGrafter"/>
</dbReference>
<evidence type="ECO:0000313" key="10">
    <source>
        <dbReference type="Proteomes" id="UP000192578"/>
    </source>
</evidence>
<dbReference type="SUPFAM" id="SSF55073">
    <property type="entry name" value="Nucleotide cyclase"/>
    <property type="match status" value="1"/>
</dbReference>
<dbReference type="GO" id="GO:0001653">
    <property type="term" value="F:peptide receptor activity"/>
    <property type="evidence" value="ECO:0007669"/>
    <property type="project" value="TreeGrafter"/>
</dbReference>
<dbReference type="PANTHER" id="PTHR11920:SF335">
    <property type="entry name" value="GUANYLATE CYCLASE"/>
    <property type="match status" value="1"/>
</dbReference>
<dbReference type="InterPro" id="IPR050401">
    <property type="entry name" value="Cyclic_nucleotide_synthase"/>
</dbReference>
<dbReference type="OrthoDB" id="6127067at2759"/>
<evidence type="ECO:0000256" key="6">
    <source>
        <dbReference type="ARBA" id="ARBA00023180"/>
    </source>
</evidence>
<feature type="domain" description="Guanylate cyclase" evidence="8">
    <location>
        <begin position="125"/>
        <end position="178"/>
    </location>
</feature>
<dbReference type="InterPro" id="IPR001054">
    <property type="entry name" value="A/G_cyclase"/>
</dbReference>
<sequence length="190" mass="21525">MIFDFDVRMQIMNAMILALHFIHTSDLSYHGAFSDEVCLINNRYVLRVTHAGFLGSLIYFTTKAPSDHAVERLQIRLPLSSNTAETISGTWAWFSQTCSTLTPTSNHTKLRNHEPIIAEIFDSVTIMFSDIPAFGLIVAQSEPLEVIDFLNHLHTAFDRVVAQFDAYKVETINDSYVVRSKARVHFVTPC</sequence>
<keyword evidence="4" id="KW-1133">Transmembrane helix</keyword>